<organism evidence="3 4">
    <name type="scientific">Shimia sagamensis</name>
    <dbReference type="NCBI Taxonomy" id="1566352"/>
    <lineage>
        <taxon>Bacteria</taxon>
        <taxon>Pseudomonadati</taxon>
        <taxon>Pseudomonadota</taxon>
        <taxon>Alphaproteobacteria</taxon>
        <taxon>Rhodobacterales</taxon>
        <taxon>Roseobacteraceae</taxon>
    </lineage>
</organism>
<feature type="chain" id="PRO_5046760233" description="DUF3300 domain-containing protein" evidence="2">
    <location>
        <begin position="24"/>
        <end position="404"/>
    </location>
</feature>
<evidence type="ECO:0000256" key="2">
    <source>
        <dbReference type="SAM" id="SignalP"/>
    </source>
</evidence>
<keyword evidence="2" id="KW-0732">Signal</keyword>
<dbReference type="Proteomes" id="UP001157961">
    <property type="component" value="Unassembled WGS sequence"/>
</dbReference>
<dbReference type="RefSeq" id="WP_283426450.1">
    <property type="nucleotide sequence ID" value="NZ_FXTY01000005.1"/>
</dbReference>
<proteinExistence type="predicted"/>
<dbReference type="InterPro" id="IPR021728">
    <property type="entry name" value="DUF3300"/>
</dbReference>
<dbReference type="PANTHER" id="PTHR40269:SF1">
    <property type="entry name" value="OUTER MEMBRANE PROTEIN"/>
    <property type="match status" value="1"/>
</dbReference>
<keyword evidence="4" id="KW-1185">Reference proteome</keyword>
<dbReference type="Pfam" id="PF11737">
    <property type="entry name" value="DUF3300"/>
    <property type="match status" value="1"/>
</dbReference>
<feature type="compositionally biased region" description="Basic and acidic residues" evidence="1">
    <location>
        <begin position="295"/>
        <end position="308"/>
    </location>
</feature>
<accession>A0ABY1P631</accession>
<name>A0ABY1P631_9RHOB</name>
<evidence type="ECO:0000256" key="1">
    <source>
        <dbReference type="SAM" id="MobiDB-lite"/>
    </source>
</evidence>
<comment type="caution">
    <text evidence="3">The sequence shown here is derived from an EMBL/GenBank/DDBJ whole genome shotgun (WGS) entry which is preliminary data.</text>
</comment>
<protein>
    <recommendedName>
        <fullName evidence="5">DUF3300 domain-containing protein</fullName>
    </recommendedName>
</protein>
<evidence type="ECO:0000313" key="4">
    <source>
        <dbReference type="Proteomes" id="UP001157961"/>
    </source>
</evidence>
<sequence length="404" mass="43498">MNYINLKTILLTATLLTPTGAMTQSESDQASDLLQAEELGTLVAPIALYPDTLLIQVLVAATFPLEVVKADMFLEDNADAADADLKPLIEAEDWDESVEVLATAFPDVLEDMAAHIDWTETVGSAMLAQSDDVMAAVQVKRQAANDAGNLVSGDEQTVEVIQEGDTDTIVIQPTDPEVVYVPQYETETVYVDNSSDVGDAVATGLLIFGAFAVMDEIFDDDDHWNDYWGCRNCGGWNGQPIIRNPDIDIDIDGDVNIGDRNNIGWKPSDDRQKEARDTIARKRDNDGVTTMPVTKPDRGDKMRSDLAKKSGAADISKSKNPRAGVERPSSPSAADRKAAVERTTKKQAPKANPRPKAPQARAKVAPQRQAAPTNGGAMKKRAPSQRATAGASRGRAAAGARRGR</sequence>
<evidence type="ECO:0000313" key="3">
    <source>
        <dbReference type="EMBL" id="SMP24944.1"/>
    </source>
</evidence>
<dbReference type="PANTHER" id="PTHR40269">
    <property type="entry name" value="OUTER MEMBRANE PROTEIN-RELATED"/>
    <property type="match status" value="1"/>
</dbReference>
<reference evidence="3 4" key="1">
    <citation type="submission" date="2017-05" db="EMBL/GenBank/DDBJ databases">
        <authorList>
            <person name="Varghese N."/>
            <person name="Submissions S."/>
        </authorList>
    </citation>
    <scope>NUCLEOTIDE SEQUENCE [LARGE SCALE GENOMIC DNA]</scope>
    <source>
        <strain evidence="3 4">DSM 29734</strain>
    </source>
</reference>
<evidence type="ECO:0008006" key="5">
    <source>
        <dbReference type="Google" id="ProtNLM"/>
    </source>
</evidence>
<feature type="compositionally biased region" description="Low complexity" evidence="1">
    <location>
        <begin position="386"/>
        <end position="404"/>
    </location>
</feature>
<feature type="signal peptide" evidence="2">
    <location>
        <begin position="1"/>
        <end position="23"/>
    </location>
</feature>
<feature type="region of interest" description="Disordered" evidence="1">
    <location>
        <begin position="259"/>
        <end position="404"/>
    </location>
</feature>
<feature type="compositionally biased region" description="Basic and acidic residues" evidence="1">
    <location>
        <begin position="267"/>
        <end position="286"/>
    </location>
</feature>
<feature type="compositionally biased region" description="Basic and acidic residues" evidence="1">
    <location>
        <begin position="334"/>
        <end position="344"/>
    </location>
</feature>
<dbReference type="EMBL" id="FXTY01000005">
    <property type="protein sequence ID" value="SMP24944.1"/>
    <property type="molecule type" value="Genomic_DNA"/>
</dbReference>
<gene>
    <name evidence="3" type="ORF">SAMN06265373_10526</name>
</gene>